<proteinExistence type="predicted"/>
<keyword evidence="3" id="KW-1003">Cell membrane</keyword>
<evidence type="ECO:0000256" key="7">
    <source>
        <dbReference type="ARBA" id="ARBA00022989"/>
    </source>
</evidence>
<feature type="transmembrane region" description="Helical" evidence="9">
    <location>
        <begin position="161"/>
        <end position="187"/>
    </location>
</feature>
<feature type="transmembrane region" description="Helical" evidence="9">
    <location>
        <begin position="301"/>
        <end position="322"/>
    </location>
</feature>
<feature type="transmembrane region" description="Helical" evidence="9">
    <location>
        <begin position="342"/>
        <end position="366"/>
    </location>
</feature>
<dbReference type="OrthoDB" id="92465at2"/>
<dbReference type="GO" id="GO:0005886">
    <property type="term" value="C:plasma membrane"/>
    <property type="evidence" value="ECO:0007669"/>
    <property type="project" value="UniProtKB-SubCell"/>
</dbReference>
<comment type="subcellular location">
    <subcellularLocation>
        <location evidence="1">Cell membrane</location>
        <topology evidence="1">Multi-pass membrane protein</topology>
    </subcellularLocation>
</comment>
<dbReference type="EMBL" id="FOKI01000008">
    <property type="protein sequence ID" value="SFA98649.1"/>
    <property type="molecule type" value="Genomic_DNA"/>
</dbReference>
<evidence type="ECO:0000256" key="2">
    <source>
        <dbReference type="ARBA" id="ARBA00022448"/>
    </source>
</evidence>
<keyword evidence="6 9" id="KW-0812">Transmembrane</keyword>
<evidence type="ECO:0000256" key="5">
    <source>
        <dbReference type="ARBA" id="ARBA00022683"/>
    </source>
</evidence>
<evidence type="ECO:0000256" key="4">
    <source>
        <dbReference type="ARBA" id="ARBA00022597"/>
    </source>
</evidence>
<dbReference type="GO" id="GO:0009401">
    <property type="term" value="P:phosphoenolpyruvate-dependent sugar phosphotransferase system"/>
    <property type="evidence" value="ECO:0007669"/>
    <property type="project" value="UniProtKB-KW"/>
</dbReference>
<dbReference type="PANTHER" id="PTHR30175">
    <property type="entry name" value="PHOSPHOTRANSFERASE SYSTEM TRANSPORT PROTEIN"/>
    <property type="match status" value="1"/>
</dbReference>
<dbReference type="PROSITE" id="PS51103">
    <property type="entry name" value="PTS_EIIC_TYPE_1"/>
    <property type="match status" value="1"/>
</dbReference>
<organism evidence="11 12">
    <name type="scientific">Clostridium frigidicarnis</name>
    <dbReference type="NCBI Taxonomy" id="84698"/>
    <lineage>
        <taxon>Bacteria</taxon>
        <taxon>Bacillati</taxon>
        <taxon>Bacillota</taxon>
        <taxon>Clostridia</taxon>
        <taxon>Eubacteriales</taxon>
        <taxon>Clostridiaceae</taxon>
        <taxon>Clostridium</taxon>
    </lineage>
</organism>
<name>A0A1I0XC51_9CLOT</name>
<feature type="transmembrane region" description="Helical" evidence="9">
    <location>
        <begin position="31"/>
        <end position="58"/>
    </location>
</feature>
<accession>A0A1I0XC51</accession>
<evidence type="ECO:0000259" key="10">
    <source>
        <dbReference type="PROSITE" id="PS51103"/>
    </source>
</evidence>
<feature type="domain" description="PTS EIIC type-1" evidence="10">
    <location>
        <begin position="26"/>
        <end position="376"/>
    </location>
</feature>
<dbReference type="AlphaFoldDB" id="A0A1I0XC51"/>
<evidence type="ECO:0000313" key="11">
    <source>
        <dbReference type="EMBL" id="SFA98649.1"/>
    </source>
</evidence>
<sequence length="376" mass="40284">MSFTERKRNNNFFDKGVTDIINKLIDVISGLFLPLVNVMSASGILKGILAILVASTVISETSSTYVILHSISDSFFYFLPIFLAYTASKKFNTDSFTSILIAMILVHPSITQLFQSDKIIDFIGVEVIPAIYSSSVIPIILAIGILHFVEKFISKILPEVIKGFCIPLCSILIIIPLTILVFGPIGIKIGDFLADLYSIAYNFSPTIAGFFIGSLIQVMVIFGFHWSLVPLAINNIAVNGYDTILALMGAAAFAQAGAALAVCIKTKNKKLKTISLSAAISALFGITEPALFGVNLPLKKPLIFVCIAGGVGGAIAGATGAAATSFAFPGLATLPVYLGEGFSGFLVSCIVGFLLSFLLTFIFKFVDKKEELYIKN</sequence>
<reference evidence="11 12" key="1">
    <citation type="submission" date="2016-10" db="EMBL/GenBank/DDBJ databases">
        <authorList>
            <person name="de Groot N.N."/>
        </authorList>
    </citation>
    <scope>NUCLEOTIDE SEQUENCE [LARGE SCALE GENOMIC DNA]</scope>
    <source>
        <strain evidence="11 12">DSM 12271</strain>
    </source>
</reference>
<feature type="transmembrane region" description="Helical" evidence="9">
    <location>
        <begin position="127"/>
        <end position="149"/>
    </location>
</feature>
<feature type="transmembrane region" description="Helical" evidence="9">
    <location>
        <begin position="274"/>
        <end position="294"/>
    </location>
</feature>
<gene>
    <name evidence="11" type="ORF">SAMN04488528_100816</name>
</gene>
<feature type="transmembrane region" description="Helical" evidence="9">
    <location>
        <begin position="207"/>
        <end position="229"/>
    </location>
</feature>
<keyword evidence="2" id="KW-0813">Transport</keyword>
<dbReference type="GO" id="GO:0015771">
    <property type="term" value="P:trehalose transport"/>
    <property type="evidence" value="ECO:0007669"/>
    <property type="project" value="TreeGrafter"/>
</dbReference>
<feature type="transmembrane region" description="Helical" evidence="9">
    <location>
        <begin position="96"/>
        <end position="115"/>
    </location>
</feature>
<dbReference type="GO" id="GO:0090589">
    <property type="term" value="F:protein-phosphocysteine-trehalose phosphotransferase system transporter activity"/>
    <property type="evidence" value="ECO:0007669"/>
    <property type="project" value="TreeGrafter"/>
</dbReference>
<keyword evidence="12" id="KW-1185">Reference proteome</keyword>
<evidence type="ECO:0000256" key="3">
    <source>
        <dbReference type="ARBA" id="ARBA00022475"/>
    </source>
</evidence>
<feature type="transmembrane region" description="Helical" evidence="9">
    <location>
        <begin position="241"/>
        <end position="262"/>
    </location>
</feature>
<evidence type="ECO:0000256" key="9">
    <source>
        <dbReference type="SAM" id="Phobius"/>
    </source>
</evidence>
<dbReference type="Proteomes" id="UP000198619">
    <property type="component" value="Unassembled WGS sequence"/>
</dbReference>
<dbReference type="InterPro" id="IPR050558">
    <property type="entry name" value="PTS_Sugar-Specific_Components"/>
</dbReference>
<evidence type="ECO:0000256" key="1">
    <source>
        <dbReference type="ARBA" id="ARBA00004651"/>
    </source>
</evidence>
<keyword evidence="7 9" id="KW-1133">Transmembrane helix</keyword>
<keyword evidence="5" id="KW-0598">Phosphotransferase system</keyword>
<evidence type="ECO:0000313" key="12">
    <source>
        <dbReference type="Proteomes" id="UP000198619"/>
    </source>
</evidence>
<evidence type="ECO:0000256" key="6">
    <source>
        <dbReference type="ARBA" id="ARBA00022692"/>
    </source>
</evidence>
<keyword evidence="4" id="KW-0762">Sugar transport</keyword>
<evidence type="ECO:0000256" key="8">
    <source>
        <dbReference type="ARBA" id="ARBA00023136"/>
    </source>
</evidence>
<dbReference type="GO" id="GO:0008982">
    <property type="term" value="F:protein-N(PI)-phosphohistidine-sugar phosphotransferase activity"/>
    <property type="evidence" value="ECO:0007669"/>
    <property type="project" value="InterPro"/>
</dbReference>
<keyword evidence="8 9" id="KW-0472">Membrane</keyword>
<protein>
    <submittedName>
        <fullName evidence="11">PTS system, beta-glucosides-specific IIC component</fullName>
    </submittedName>
</protein>
<dbReference type="RefSeq" id="WP_090039914.1">
    <property type="nucleotide sequence ID" value="NZ_FOKI01000008.1"/>
</dbReference>
<dbReference type="PANTHER" id="PTHR30175:SF1">
    <property type="entry name" value="PTS SYSTEM ARBUTIN-, CELLOBIOSE-, AND SALICIN-SPECIFIC EIIBC COMPONENT-RELATED"/>
    <property type="match status" value="1"/>
</dbReference>
<dbReference type="STRING" id="84698.SAMN04488528_100816"/>
<feature type="transmembrane region" description="Helical" evidence="9">
    <location>
        <begin position="64"/>
        <end position="84"/>
    </location>
</feature>
<dbReference type="InterPro" id="IPR003352">
    <property type="entry name" value="PTS_EIIC"/>
</dbReference>
<dbReference type="InterPro" id="IPR013013">
    <property type="entry name" value="PTS_EIIC_1"/>
</dbReference>
<dbReference type="Pfam" id="PF02378">
    <property type="entry name" value="PTS_EIIC"/>
    <property type="match status" value="1"/>
</dbReference>